<dbReference type="RefSeq" id="WP_257594510.1">
    <property type="nucleotide sequence ID" value="NZ_JANKHH010000001.1"/>
</dbReference>
<evidence type="ECO:0000256" key="1">
    <source>
        <dbReference type="ARBA" id="ARBA00012528"/>
    </source>
</evidence>
<proteinExistence type="predicted"/>
<dbReference type="Gene3D" id="3.30.70.270">
    <property type="match status" value="1"/>
</dbReference>
<dbReference type="InterPro" id="IPR050469">
    <property type="entry name" value="Diguanylate_Cyclase"/>
</dbReference>
<dbReference type="SUPFAM" id="SSF55073">
    <property type="entry name" value="Nucleotide cyclase"/>
    <property type="match status" value="1"/>
</dbReference>
<organism evidence="4 5">
    <name type="scientific">Parerythrobacter lacustris</name>
    <dbReference type="NCBI Taxonomy" id="2969984"/>
    <lineage>
        <taxon>Bacteria</taxon>
        <taxon>Pseudomonadati</taxon>
        <taxon>Pseudomonadota</taxon>
        <taxon>Alphaproteobacteria</taxon>
        <taxon>Sphingomonadales</taxon>
        <taxon>Erythrobacteraceae</taxon>
        <taxon>Parerythrobacter</taxon>
    </lineage>
</organism>
<dbReference type="NCBIfam" id="TIGR00254">
    <property type="entry name" value="GGDEF"/>
    <property type="match status" value="1"/>
</dbReference>
<keyword evidence="5" id="KW-1185">Reference proteome</keyword>
<dbReference type="InterPro" id="IPR043128">
    <property type="entry name" value="Rev_trsase/Diguanyl_cyclase"/>
</dbReference>
<accession>A0ABT1XM55</accession>
<dbReference type="CDD" id="cd01949">
    <property type="entry name" value="GGDEF"/>
    <property type="match status" value="1"/>
</dbReference>
<gene>
    <name evidence="4" type="ORF">NSO95_02240</name>
</gene>
<feature type="domain" description="GGDEF" evidence="3">
    <location>
        <begin position="232"/>
        <end position="367"/>
    </location>
</feature>
<comment type="caution">
    <text evidence="4">The sequence shown here is derived from an EMBL/GenBank/DDBJ whole genome shotgun (WGS) entry which is preliminary data.</text>
</comment>
<dbReference type="PANTHER" id="PTHR45138:SF24">
    <property type="entry name" value="DIGUANYLATE CYCLASE DGCC-RELATED"/>
    <property type="match status" value="1"/>
</dbReference>
<dbReference type="EC" id="2.7.7.65" evidence="1"/>
<dbReference type="SMART" id="SM00267">
    <property type="entry name" value="GGDEF"/>
    <property type="match status" value="1"/>
</dbReference>
<dbReference type="PROSITE" id="PS50887">
    <property type="entry name" value="GGDEF"/>
    <property type="match status" value="1"/>
</dbReference>
<dbReference type="Pfam" id="PF00990">
    <property type="entry name" value="GGDEF"/>
    <property type="match status" value="1"/>
</dbReference>
<dbReference type="EMBL" id="JANKHH010000001">
    <property type="protein sequence ID" value="MCR2832753.1"/>
    <property type="molecule type" value="Genomic_DNA"/>
</dbReference>
<name>A0ABT1XM55_9SPHN</name>
<sequence length="369" mass="40263">MINATQREPNPPHTGLLGWLGLGRAGAVAVHRTGDVSGTGRQAIVARIGAFLAEHDLEVTPANLAVAHGVVSGLNPRLERRIRRMEETGQRISQEWLRQAVAGQGADDRSIDLLAQRLEKGIDDFSRSTVKVRSTTQCYGDALESHMGELNARPDPGKVITDLAAFAGVMLERTRKAEASLQESEEEAAALRRNLELARRDADYDFLTGLPNRRAFESRLEEEIAAARAANEPLCVAFCDIDHFKRVNDTHGHEAGDRIICVVGKTLSDLSGERCHVARHGGEEFVVLLRGLALEDARDLLDGQRRALSERKLVNRRTEQAFGRITFSGGVADVFAYSDACDALAAADEALYEAKESGRNQIRAAGPRA</sequence>
<dbReference type="Proteomes" id="UP001206067">
    <property type="component" value="Unassembled WGS sequence"/>
</dbReference>
<dbReference type="PANTHER" id="PTHR45138">
    <property type="entry name" value="REGULATORY COMPONENTS OF SENSORY TRANSDUCTION SYSTEM"/>
    <property type="match status" value="1"/>
</dbReference>
<evidence type="ECO:0000313" key="4">
    <source>
        <dbReference type="EMBL" id="MCR2832753.1"/>
    </source>
</evidence>
<dbReference type="InterPro" id="IPR000160">
    <property type="entry name" value="GGDEF_dom"/>
</dbReference>
<evidence type="ECO:0000313" key="5">
    <source>
        <dbReference type="Proteomes" id="UP001206067"/>
    </source>
</evidence>
<keyword evidence="2" id="KW-0175">Coiled coil</keyword>
<dbReference type="InterPro" id="IPR029787">
    <property type="entry name" value="Nucleotide_cyclase"/>
</dbReference>
<feature type="coiled-coil region" evidence="2">
    <location>
        <begin position="174"/>
        <end position="201"/>
    </location>
</feature>
<protein>
    <recommendedName>
        <fullName evidence="1">diguanylate cyclase</fullName>
        <ecNumber evidence="1">2.7.7.65</ecNumber>
    </recommendedName>
</protein>
<reference evidence="4 5" key="1">
    <citation type="submission" date="2022-08" db="EMBL/GenBank/DDBJ databases">
        <title>Polyphasic taxonomy analysis of Qipengyuania sp.RS5-5.</title>
        <authorList>
            <person name="Xamxidin M."/>
            <person name="Wu M."/>
        </authorList>
    </citation>
    <scope>NUCLEOTIDE SEQUENCE [LARGE SCALE GENOMIC DNA]</scope>
    <source>
        <strain evidence="4 5">RS5-5</strain>
    </source>
</reference>
<evidence type="ECO:0000256" key="2">
    <source>
        <dbReference type="SAM" id="Coils"/>
    </source>
</evidence>
<evidence type="ECO:0000259" key="3">
    <source>
        <dbReference type="PROSITE" id="PS50887"/>
    </source>
</evidence>